<dbReference type="EMBL" id="GGEC01005146">
    <property type="protein sequence ID" value="MBW85629.1"/>
    <property type="molecule type" value="Transcribed_RNA"/>
</dbReference>
<evidence type="ECO:0000313" key="1">
    <source>
        <dbReference type="EMBL" id="MBW85629.1"/>
    </source>
</evidence>
<reference evidence="1" key="1">
    <citation type="submission" date="2018-02" db="EMBL/GenBank/DDBJ databases">
        <title>Rhizophora mucronata_Transcriptome.</title>
        <authorList>
            <person name="Meera S.P."/>
            <person name="Sreeshan A."/>
            <person name="Augustine A."/>
        </authorList>
    </citation>
    <scope>NUCLEOTIDE SEQUENCE</scope>
    <source>
        <tissue evidence="1">Leaf</tissue>
    </source>
</reference>
<sequence length="58" mass="6660">MISKITSYFPLTQDGFVIATPQMEDILKSYPKSNTDTRSLGIPILPFQTRKWKVKSLQ</sequence>
<organism evidence="1">
    <name type="scientific">Rhizophora mucronata</name>
    <name type="common">Asiatic mangrove</name>
    <dbReference type="NCBI Taxonomy" id="61149"/>
    <lineage>
        <taxon>Eukaryota</taxon>
        <taxon>Viridiplantae</taxon>
        <taxon>Streptophyta</taxon>
        <taxon>Embryophyta</taxon>
        <taxon>Tracheophyta</taxon>
        <taxon>Spermatophyta</taxon>
        <taxon>Magnoliopsida</taxon>
        <taxon>eudicotyledons</taxon>
        <taxon>Gunneridae</taxon>
        <taxon>Pentapetalae</taxon>
        <taxon>rosids</taxon>
        <taxon>fabids</taxon>
        <taxon>Malpighiales</taxon>
        <taxon>Rhizophoraceae</taxon>
        <taxon>Rhizophora</taxon>
    </lineage>
</organism>
<proteinExistence type="predicted"/>
<protein>
    <submittedName>
        <fullName evidence="1">Uncharacterized protein MANES_09G141300</fullName>
    </submittedName>
</protein>
<accession>A0A2P2IWN6</accession>
<dbReference type="AlphaFoldDB" id="A0A2P2IWN6"/>
<name>A0A2P2IWN6_RHIMU</name>